<dbReference type="OrthoDB" id="9805974at2"/>
<dbReference type="KEGG" id="orn:DV701_12960"/>
<evidence type="ECO:0000256" key="5">
    <source>
        <dbReference type="ARBA" id="ARBA00022989"/>
    </source>
</evidence>
<dbReference type="InterPro" id="IPR035906">
    <property type="entry name" value="MetI-like_sf"/>
</dbReference>
<evidence type="ECO:0000256" key="2">
    <source>
        <dbReference type="ARBA" id="ARBA00022448"/>
    </source>
</evidence>
<dbReference type="InterPro" id="IPR000515">
    <property type="entry name" value="MetI-like"/>
</dbReference>
<feature type="transmembrane region" description="Helical" evidence="7">
    <location>
        <begin position="379"/>
        <end position="401"/>
    </location>
</feature>
<feature type="transmembrane region" description="Helical" evidence="7">
    <location>
        <begin position="322"/>
        <end position="343"/>
    </location>
</feature>
<dbReference type="GO" id="GO:0055085">
    <property type="term" value="P:transmembrane transport"/>
    <property type="evidence" value="ECO:0007669"/>
    <property type="project" value="InterPro"/>
</dbReference>
<dbReference type="GO" id="GO:0005886">
    <property type="term" value="C:plasma membrane"/>
    <property type="evidence" value="ECO:0007669"/>
    <property type="project" value="UniProtKB-SubCell"/>
</dbReference>
<feature type="domain" description="ABC transmembrane type-1" evidence="8">
    <location>
        <begin position="45"/>
        <end position="400"/>
    </location>
</feature>
<evidence type="ECO:0000256" key="4">
    <source>
        <dbReference type="ARBA" id="ARBA00022692"/>
    </source>
</evidence>
<organism evidence="9 10">
    <name type="scientific">Ornithinimicrobium avium</name>
    <dbReference type="NCBI Taxonomy" id="2283195"/>
    <lineage>
        <taxon>Bacteria</taxon>
        <taxon>Bacillati</taxon>
        <taxon>Actinomycetota</taxon>
        <taxon>Actinomycetes</taxon>
        <taxon>Micrococcales</taxon>
        <taxon>Ornithinimicrobiaceae</taxon>
        <taxon>Ornithinimicrobium</taxon>
    </lineage>
</organism>
<keyword evidence="4 7" id="KW-0812">Transmembrane</keyword>
<keyword evidence="3" id="KW-1003">Cell membrane</keyword>
<evidence type="ECO:0000256" key="7">
    <source>
        <dbReference type="RuleBase" id="RU363032"/>
    </source>
</evidence>
<name>A0A345NSV0_9MICO</name>
<dbReference type="Gene3D" id="1.10.3720.10">
    <property type="entry name" value="MetI-like"/>
    <property type="match status" value="2"/>
</dbReference>
<evidence type="ECO:0000313" key="10">
    <source>
        <dbReference type="Proteomes" id="UP000253790"/>
    </source>
</evidence>
<dbReference type="SUPFAM" id="SSF161098">
    <property type="entry name" value="MetI-like"/>
    <property type="match status" value="1"/>
</dbReference>
<dbReference type="InterPro" id="IPR050809">
    <property type="entry name" value="UgpAE/MalFG_permease"/>
</dbReference>
<feature type="transmembrane region" description="Helical" evidence="7">
    <location>
        <begin position="278"/>
        <end position="301"/>
    </location>
</feature>
<sequence>MLVTLVVYPIGYSIWRSLFDARGDTFVGLANYARMFTDPATFTALKNNVIWVLVTPALVTVLGLIFAVLTERVRWGTAFKLIVFMPMAISFLAAGIIFRVVYERDPQVGLANAVVTGVYEVFTQQASYPGAGPRPGDLLVEDGAGGYATAADVDPGSTVPLPLVGVGAEYVPADPVTPQPPEQAAADAITGTVWFDFTRGGGGTPGEIDPSEVALPGVQVQALSDGEVVGQDRTDEEGRYVIEGVDGPVTVALPADNFTTPFRGVAWLGPTLVTPAIILAYVWMWAGFAMVLIGAGLAAISRDALEAARIDGASEWQVFRHITVPLLSPVLTVVFVTMIINVLKIFDLVYILAPGSSAQAANVIAVEMWSVSFGGGQNFGMGSALGVFLFLLVLPAMLFNIRRFKQEQQ</sequence>
<feature type="transmembrane region" description="Helical" evidence="7">
    <location>
        <begin position="49"/>
        <end position="69"/>
    </location>
</feature>
<accession>A0A345NSV0</accession>
<keyword evidence="2 7" id="KW-0813">Transport</keyword>
<evidence type="ECO:0000256" key="6">
    <source>
        <dbReference type="ARBA" id="ARBA00023136"/>
    </source>
</evidence>
<evidence type="ECO:0000256" key="1">
    <source>
        <dbReference type="ARBA" id="ARBA00004651"/>
    </source>
</evidence>
<proteinExistence type="inferred from homology"/>
<dbReference type="EMBL" id="CP031229">
    <property type="protein sequence ID" value="AXH98108.1"/>
    <property type="molecule type" value="Genomic_DNA"/>
</dbReference>
<comment type="similarity">
    <text evidence="7">Belongs to the binding-protein-dependent transport system permease family.</text>
</comment>
<evidence type="ECO:0000256" key="3">
    <source>
        <dbReference type="ARBA" id="ARBA00022475"/>
    </source>
</evidence>
<dbReference type="Proteomes" id="UP000253790">
    <property type="component" value="Chromosome"/>
</dbReference>
<dbReference type="CDD" id="cd06261">
    <property type="entry name" value="TM_PBP2"/>
    <property type="match status" value="1"/>
</dbReference>
<gene>
    <name evidence="9" type="ORF">DV701_12960</name>
</gene>
<evidence type="ECO:0000259" key="8">
    <source>
        <dbReference type="PROSITE" id="PS50928"/>
    </source>
</evidence>
<feature type="transmembrane region" description="Helical" evidence="7">
    <location>
        <begin position="81"/>
        <end position="102"/>
    </location>
</feature>
<keyword evidence="6 7" id="KW-0472">Membrane</keyword>
<protein>
    <submittedName>
        <fullName evidence="9">Sugar ABC transporter permease</fullName>
    </submittedName>
</protein>
<reference evidence="9 10" key="1">
    <citation type="submission" date="2018-07" db="EMBL/GenBank/DDBJ databases">
        <title>Complete genome sequencing of Ornithinimicrobium sp. AMA3305.</title>
        <authorList>
            <person name="Bae J.-W."/>
        </authorList>
    </citation>
    <scope>NUCLEOTIDE SEQUENCE [LARGE SCALE GENOMIC DNA]</scope>
    <source>
        <strain evidence="9 10">AMA3305</strain>
    </source>
</reference>
<dbReference type="PANTHER" id="PTHR43227">
    <property type="entry name" value="BLL4140 PROTEIN"/>
    <property type="match status" value="1"/>
</dbReference>
<dbReference type="Pfam" id="PF00528">
    <property type="entry name" value="BPD_transp_1"/>
    <property type="match status" value="1"/>
</dbReference>
<dbReference type="PROSITE" id="PS50928">
    <property type="entry name" value="ABC_TM1"/>
    <property type="match status" value="1"/>
</dbReference>
<dbReference type="AlphaFoldDB" id="A0A345NSV0"/>
<dbReference type="PANTHER" id="PTHR43227:SF8">
    <property type="entry name" value="DIACETYLCHITOBIOSE UPTAKE SYSTEM PERMEASE PROTEIN DASB"/>
    <property type="match status" value="1"/>
</dbReference>
<keyword evidence="5 7" id="KW-1133">Transmembrane helix</keyword>
<keyword evidence="10" id="KW-1185">Reference proteome</keyword>
<comment type="subcellular location">
    <subcellularLocation>
        <location evidence="1 7">Cell membrane</location>
        <topology evidence="1 7">Multi-pass membrane protein</topology>
    </subcellularLocation>
</comment>
<dbReference type="SUPFAM" id="SSF49478">
    <property type="entry name" value="Cna protein B-type domain"/>
    <property type="match status" value="1"/>
</dbReference>
<evidence type="ECO:0000313" key="9">
    <source>
        <dbReference type="EMBL" id="AXH98108.1"/>
    </source>
</evidence>